<sequence>MLKAISLIGQGLKTRYDNREAREWAFERENVVHISLCLDVYLPECEEELTSGQVIHDLAKVLGNFAGFRYYWAEYDSLQHFHERSIKTYETTLSAVQDPELEEKLHRQKRELSIFFSTVAS</sequence>
<organism evidence="1 2">
    <name type="scientific">Sclerotinia nivalis</name>
    <dbReference type="NCBI Taxonomy" id="352851"/>
    <lineage>
        <taxon>Eukaryota</taxon>
        <taxon>Fungi</taxon>
        <taxon>Dikarya</taxon>
        <taxon>Ascomycota</taxon>
        <taxon>Pezizomycotina</taxon>
        <taxon>Leotiomycetes</taxon>
        <taxon>Helotiales</taxon>
        <taxon>Sclerotiniaceae</taxon>
        <taxon>Sclerotinia</taxon>
    </lineage>
</organism>
<comment type="caution">
    <text evidence="1">The sequence shown here is derived from an EMBL/GenBank/DDBJ whole genome shotgun (WGS) entry which is preliminary data.</text>
</comment>
<evidence type="ECO:0000313" key="2">
    <source>
        <dbReference type="Proteomes" id="UP001152300"/>
    </source>
</evidence>
<dbReference type="AlphaFoldDB" id="A0A9X0AC46"/>
<dbReference type="Proteomes" id="UP001152300">
    <property type="component" value="Unassembled WGS sequence"/>
</dbReference>
<dbReference type="OrthoDB" id="5425520at2759"/>
<keyword evidence="2" id="KW-1185">Reference proteome</keyword>
<evidence type="ECO:0000313" key="1">
    <source>
        <dbReference type="EMBL" id="KAJ8059468.1"/>
    </source>
</evidence>
<protein>
    <submittedName>
        <fullName evidence="1">Uncharacterized protein</fullName>
    </submittedName>
</protein>
<name>A0A9X0AC46_9HELO</name>
<dbReference type="EMBL" id="JAPEIS010000014">
    <property type="protein sequence ID" value="KAJ8059468.1"/>
    <property type="molecule type" value="Genomic_DNA"/>
</dbReference>
<gene>
    <name evidence="1" type="ORF">OCU04_011129</name>
</gene>
<proteinExistence type="predicted"/>
<reference evidence="1" key="1">
    <citation type="submission" date="2022-11" db="EMBL/GenBank/DDBJ databases">
        <title>Genome Resource of Sclerotinia nivalis Strain SnTB1, a Plant Pathogen Isolated from American Ginseng.</title>
        <authorList>
            <person name="Fan S."/>
        </authorList>
    </citation>
    <scope>NUCLEOTIDE SEQUENCE</scope>
    <source>
        <strain evidence="1">SnTB1</strain>
    </source>
</reference>
<accession>A0A9X0AC46</accession>